<evidence type="ECO:0000256" key="3">
    <source>
        <dbReference type="ARBA" id="ARBA00022475"/>
    </source>
</evidence>
<accession>A0A0A5G978</accession>
<sequence length="170" mass="18814">MKVLNSIINKFEEVVVIISLAVATTLTFIEVILRKFFGSSLGFTHELVVYLLITAGLIGAAIGVREKVHLGVDIVIQQFPLGLQKTIVIVTQIASVLFCLIITILGVQQVQNIAEFGQVTPEMEIPFFIPLLIVPISFGLMTLRFTQQLIQIMRTPAKGLLQEEEDAVHE</sequence>
<feature type="transmembrane region" description="Helical" evidence="9">
    <location>
        <begin position="127"/>
        <end position="145"/>
    </location>
</feature>
<dbReference type="Pfam" id="PF04290">
    <property type="entry name" value="DctQ"/>
    <property type="match status" value="1"/>
</dbReference>
<dbReference type="EMBL" id="AVPF01000013">
    <property type="protein sequence ID" value="KGX89711.1"/>
    <property type="molecule type" value="Genomic_DNA"/>
</dbReference>
<dbReference type="PANTHER" id="PTHR35011">
    <property type="entry name" value="2,3-DIKETO-L-GULONATE TRAP TRANSPORTER SMALL PERMEASE PROTEIN YIAM"/>
    <property type="match status" value="1"/>
</dbReference>
<dbReference type="eggNOG" id="COG3090">
    <property type="taxonomic scope" value="Bacteria"/>
</dbReference>
<keyword evidence="3" id="KW-1003">Cell membrane</keyword>
<evidence type="ECO:0000256" key="2">
    <source>
        <dbReference type="ARBA" id="ARBA00022448"/>
    </source>
</evidence>
<feature type="transmembrane region" description="Helical" evidence="9">
    <location>
        <begin position="47"/>
        <end position="65"/>
    </location>
</feature>
<keyword evidence="2" id="KW-0813">Transport</keyword>
<evidence type="ECO:0000256" key="7">
    <source>
        <dbReference type="ARBA" id="ARBA00023136"/>
    </source>
</evidence>
<feature type="domain" description="Tripartite ATP-independent periplasmic transporters DctQ component" evidence="10">
    <location>
        <begin position="25"/>
        <end position="154"/>
    </location>
</feature>
<evidence type="ECO:0000259" key="10">
    <source>
        <dbReference type="Pfam" id="PF04290"/>
    </source>
</evidence>
<keyword evidence="12" id="KW-1185">Reference proteome</keyword>
<comment type="subcellular location">
    <subcellularLocation>
        <location evidence="1">Cell inner membrane</location>
        <topology evidence="1">Multi-pass membrane protein</topology>
    </subcellularLocation>
</comment>
<keyword evidence="4" id="KW-0997">Cell inner membrane</keyword>
<dbReference type="Proteomes" id="UP000030403">
    <property type="component" value="Unassembled WGS sequence"/>
</dbReference>
<comment type="similarity">
    <text evidence="8">Belongs to the TRAP transporter small permease family.</text>
</comment>
<dbReference type="GO" id="GO:0015740">
    <property type="term" value="P:C4-dicarboxylate transport"/>
    <property type="evidence" value="ECO:0007669"/>
    <property type="project" value="TreeGrafter"/>
</dbReference>
<gene>
    <name evidence="11" type="ORF">N783_04965</name>
</gene>
<evidence type="ECO:0000256" key="5">
    <source>
        <dbReference type="ARBA" id="ARBA00022692"/>
    </source>
</evidence>
<organism evidence="11 12">
    <name type="scientific">Pontibacillus marinus BH030004 = DSM 16465</name>
    <dbReference type="NCBI Taxonomy" id="1385511"/>
    <lineage>
        <taxon>Bacteria</taxon>
        <taxon>Bacillati</taxon>
        <taxon>Bacillota</taxon>
        <taxon>Bacilli</taxon>
        <taxon>Bacillales</taxon>
        <taxon>Bacillaceae</taxon>
        <taxon>Pontibacillus</taxon>
    </lineage>
</organism>
<name>A0A0A5G978_9BACI</name>
<dbReference type="InterPro" id="IPR055348">
    <property type="entry name" value="DctQ"/>
</dbReference>
<evidence type="ECO:0000256" key="8">
    <source>
        <dbReference type="ARBA" id="ARBA00038436"/>
    </source>
</evidence>
<evidence type="ECO:0000256" key="1">
    <source>
        <dbReference type="ARBA" id="ARBA00004429"/>
    </source>
</evidence>
<keyword evidence="6 9" id="KW-1133">Transmembrane helix</keyword>
<evidence type="ECO:0000256" key="6">
    <source>
        <dbReference type="ARBA" id="ARBA00022989"/>
    </source>
</evidence>
<dbReference type="STRING" id="1385511.GCA_000425225_02483"/>
<dbReference type="InterPro" id="IPR007387">
    <property type="entry name" value="TRAP_DctQ"/>
</dbReference>
<protein>
    <recommendedName>
        <fullName evidence="10">Tripartite ATP-independent periplasmic transporters DctQ component domain-containing protein</fullName>
    </recommendedName>
</protein>
<comment type="caution">
    <text evidence="11">The sequence shown here is derived from an EMBL/GenBank/DDBJ whole genome shotgun (WGS) entry which is preliminary data.</text>
</comment>
<evidence type="ECO:0000256" key="9">
    <source>
        <dbReference type="SAM" id="Phobius"/>
    </source>
</evidence>
<evidence type="ECO:0000313" key="12">
    <source>
        <dbReference type="Proteomes" id="UP000030403"/>
    </source>
</evidence>
<dbReference type="OrthoDB" id="9815614at2"/>
<proteinExistence type="inferred from homology"/>
<reference evidence="11 12" key="1">
    <citation type="submission" date="2013-08" db="EMBL/GenBank/DDBJ databases">
        <authorList>
            <person name="Huang J."/>
            <person name="Wang G."/>
        </authorList>
    </citation>
    <scope>NUCLEOTIDE SEQUENCE [LARGE SCALE GENOMIC DNA]</scope>
    <source>
        <strain evidence="11 12">BH030004</strain>
    </source>
</reference>
<feature type="transmembrane region" description="Helical" evidence="9">
    <location>
        <begin position="86"/>
        <end position="107"/>
    </location>
</feature>
<dbReference type="RefSeq" id="WP_027446180.1">
    <property type="nucleotide sequence ID" value="NZ_AULJ01000031.1"/>
</dbReference>
<feature type="transmembrane region" description="Helical" evidence="9">
    <location>
        <begin position="12"/>
        <end position="32"/>
    </location>
</feature>
<dbReference type="AlphaFoldDB" id="A0A0A5G978"/>
<dbReference type="PANTHER" id="PTHR35011:SF2">
    <property type="entry name" value="2,3-DIKETO-L-GULONATE TRAP TRANSPORTER SMALL PERMEASE PROTEIN YIAM"/>
    <property type="match status" value="1"/>
</dbReference>
<dbReference type="GO" id="GO:0022857">
    <property type="term" value="F:transmembrane transporter activity"/>
    <property type="evidence" value="ECO:0007669"/>
    <property type="project" value="TreeGrafter"/>
</dbReference>
<keyword evidence="7 9" id="KW-0472">Membrane</keyword>
<evidence type="ECO:0000313" key="11">
    <source>
        <dbReference type="EMBL" id="KGX89711.1"/>
    </source>
</evidence>
<evidence type="ECO:0000256" key="4">
    <source>
        <dbReference type="ARBA" id="ARBA00022519"/>
    </source>
</evidence>
<keyword evidence="5 9" id="KW-0812">Transmembrane</keyword>
<dbReference type="GO" id="GO:0005886">
    <property type="term" value="C:plasma membrane"/>
    <property type="evidence" value="ECO:0007669"/>
    <property type="project" value="UniProtKB-SubCell"/>
</dbReference>